<dbReference type="RefSeq" id="XP_013339115.1">
    <property type="nucleotide sequence ID" value="XM_013483661.1"/>
</dbReference>
<evidence type="ECO:0000313" key="4">
    <source>
        <dbReference type="Proteomes" id="UP000030641"/>
    </source>
</evidence>
<organism evidence="3 4">
    <name type="scientific">Aureobasidium subglaciale (strain EXF-2481)</name>
    <name type="common">Aureobasidium pullulans var. subglaciale</name>
    <dbReference type="NCBI Taxonomy" id="1043005"/>
    <lineage>
        <taxon>Eukaryota</taxon>
        <taxon>Fungi</taxon>
        <taxon>Dikarya</taxon>
        <taxon>Ascomycota</taxon>
        <taxon>Pezizomycotina</taxon>
        <taxon>Dothideomycetes</taxon>
        <taxon>Dothideomycetidae</taxon>
        <taxon>Dothideales</taxon>
        <taxon>Saccotheciaceae</taxon>
        <taxon>Aureobasidium</taxon>
    </lineage>
</organism>
<dbReference type="OMA" id="NDCYAAY"/>
<evidence type="ECO:0000313" key="3">
    <source>
        <dbReference type="EMBL" id="KEQ90625.1"/>
    </source>
</evidence>
<reference evidence="3 4" key="1">
    <citation type="journal article" date="2014" name="BMC Genomics">
        <title>Genome sequencing of four Aureobasidium pullulans varieties: biotechnological potential, stress tolerance, and description of new species.</title>
        <authorList>
            <person name="Gostin Ar C."/>
            <person name="Ohm R.A."/>
            <person name="Kogej T."/>
            <person name="Sonjak S."/>
            <person name="Turk M."/>
            <person name="Zajc J."/>
            <person name="Zalar P."/>
            <person name="Grube M."/>
            <person name="Sun H."/>
            <person name="Han J."/>
            <person name="Sharma A."/>
            <person name="Chiniquy J."/>
            <person name="Ngan C.Y."/>
            <person name="Lipzen A."/>
            <person name="Barry K."/>
            <person name="Grigoriev I.V."/>
            <person name="Gunde-Cimerman N."/>
        </authorList>
    </citation>
    <scope>NUCLEOTIDE SEQUENCE [LARGE SCALE GENOMIC DNA]</scope>
    <source>
        <strain evidence="3 4">EXF-2481</strain>
    </source>
</reference>
<dbReference type="EMBL" id="KL584788">
    <property type="protein sequence ID" value="KEQ90625.1"/>
    <property type="molecule type" value="Genomic_DNA"/>
</dbReference>
<dbReference type="Proteomes" id="UP000030641">
    <property type="component" value="Unassembled WGS sequence"/>
</dbReference>
<evidence type="ECO:0000259" key="2">
    <source>
        <dbReference type="Pfam" id="PF14040"/>
    </source>
</evidence>
<dbReference type="GeneID" id="25371777"/>
<name>A0A074XYW9_AURSE</name>
<feature type="region of interest" description="Disordered" evidence="1">
    <location>
        <begin position="169"/>
        <end position="188"/>
    </location>
</feature>
<feature type="domain" description="Deoxyribonuclease NucA/NucB" evidence="2">
    <location>
        <begin position="3"/>
        <end position="49"/>
    </location>
</feature>
<sequence>MAKPNADENSCDEYPFASVTEGGTGAILRCTEGVENTAEGNALNGFLNSRCKYRPCSFMITFGNPNSGQTPFCQDGGGANDEFEYTFVGGQFQLACRDINSTQDDKWVLHKSDAADFFPPHLRREFLLEDGSRTVLPTRDLTISYDGVIFHTFRNNTVYELRAVRELHGQEKSPGLQDPSLQIPNSGV</sequence>
<dbReference type="InParanoid" id="A0A074XYW9"/>
<gene>
    <name evidence="3" type="ORF">AUEXF2481DRAFT_83841</name>
</gene>
<evidence type="ECO:0000256" key="1">
    <source>
        <dbReference type="SAM" id="MobiDB-lite"/>
    </source>
</evidence>
<dbReference type="InterPro" id="IPR029476">
    <property type="entry name" value="DNase_NucA_NucB"/>
</dbReference>
<protein>
    <recommendedName>
        <fullName evidence="2">Deoxyribonuclease NucA/NucB domain-containing protein</fullName>
    </recommendedName>
</protein>
<dbReference type="HOGENOM" id="CLU_087976_0_0_1"/>
<dbReference type="OrthoDB" id="2748312at2759"/>
<keyword evidence="4" id="KW-1185">Reference proteome</keyword>
<proteinExistence type="predicted"/>
<feature type="compositionally biased region" description="Polar residues" evidence="1">
    <location>
        <begin position="179"/>
        <end position="188"/>
    </location>
</feature>
<dbReference type="AlphaFoldDB" id="A0A074XYW9"/>
<dbReference type="STRING" id="1043005.A0A074XYW9"/>
<dbReference type="Pfam" id="PF14040">
    <property type="entry name" value="DNase_NucA_NucB"/>
    <property type="match status" value="1"/>
</dbReference>
<accession>A0A074XYW9</accession>